<comment type="caution">
    <text evidence="25">The sequence shown here is derived from an EMBL/GenBank/DDBJ whole genome shotgun (WGS) entry which is preliminary data.</text>
</comment>
<keyword evidence="10 17" id="KW-0762">Sugar transport</keyword>
<evidence type="ECO:0000256" key="14">
    <source>
        <dbReference type="ARBA" id="ARBA00022777"/>
    </source>
</evidence>
<evidence type="ECO:0000256" key="19">
    <source>
        <dbReference type="PIRSR" id="PIRSR000732-2"/>
    </source>
</evidence>
<name>A0A919V8Y4_9ACTN</name>
<evidence type="ECO:0000256" key="16">
    <source>
        <dbReference type="ARBA" id="ARBA00033235"/>
    </source>
</evidence>
<dbReference type="AlphaFoldDB" id="A0A919V8Y4"/>
<dbReference type="PANTHER" id="PTHR46244">
    <property type="entry name" value="PHOSPHOENOLPYRUVATE-PROTEIN PHOSPHOTRANSFERASE"/>
    <property type="match status" value="1"/>
</dbReference>
<feature type="binding site" evidence="20">
    <location>
        <position position="420"/>
    </location>
    <ligand>
        <name>Mg(2+)</name>
        <dbReference type="ChEBI" id="CHEBI:18420"/>
    </ligand>
</feature>
<dbReference type="InterPro" id="IPR036618">
    <property type="entry name" value="PtsI_HPr-bd_sf"/>
</dbReference>
<evidence type="ECO:0000256" key="2">
    <source>
        <dbReference type="ARBA" id="ARBA00001946"/>
    </source>
</evidence>
<dbReference type="InterPro" id="IPR000121">
    <property type="entry name" value="PEP_util_C"/>
</dbReference>
<evidence type="ECO:0000256" key="9">
    <source>
        <dbReference type="ARBA" id="ARBA00022490"/>
    </source>
</evidence>
<dbReference type="Pfam" id="PF05524">
    <property type="entry name" value="PEP-utilisers_N"/>
    <property type="match status" value="1"/>
</dbReference>
<dbReference type="GO" id="GO:0005737">
    <property type="term" value="C:cytoplasm"/>
    <property type="evidence" value="ECO:0007669"/>
    <property type="project" value="UniProtKB-SubCell"/>
</dbReference>
<accession>A0A919V8Y4</accession>
<evidence type="ECO:0000256" key="3">
    <source>
        <dbReference type="ARBA" id="ARBA00002728"/>
    </source>
</evidence>
<keyword evidence="13 17" id="KW-0479">Metal-binding</keyword>
<reference evidence="25" key="1">
    <citation type="submission" date="2021-01" db="EMBL/GenBank/DDBJ databases">
        <title>Whole genome shotgun sequence of Sphaerisporangium rufum NBRC 109079.</title>
        <authorList>
            <person name="Komaki H."/>
            <person name="Tamura T."/>
        </authorList>
    </citation>
    <scope>NUCLEOTIDE SEQUENCE</scope>
    <source>
        <strain evidence="25">NBRC 109079</strain>
    </source>
</reference>
<keyword evidence="11 17" id="KW-0808">Transferase</keyword>
<evidence type="ECO:0000256" key="21">
    <source>
        <dbReference type="SAM" id="MobiDB-lite"/>
    </source>
</evidence>
<feature type="domain" description="Phosphotransferase system enzyme I N-terminal" evidence="24">
    <location>
        <begin position="4"/>
        <end position="126"/>
    </location>
</feature>
<evidence type="ECO:0000256" key="7">
    <source>
        <dbReference type="ARBA" id="ARBA00016544"/>
    </source>
</evidence>
<keyword evidence="12 17" id="KW-0598">Phosphotransferase system</keyword>
<dbReference type="PIRSF" id="PIRSF000732">
    <property type="entry name" value="PTS_enzyme_I"/>
    <property type="match status" value="1"/>
</dbReference>
<dbReference type="InterPro" id="IPR015813">
    <property type="entry name" value="Pyrv/PenolPyrv_kinase-like_dom"/>
</dbReference>
<evidence type="ECO:0000256" key="10">
    <source>
        <dbReference type="ARBA" id="ARBA00022597"/>
    </source>
</evidence>
<dbReference type="GO" id="GO:0009401">
    <property type="term" value="P:phosphoenolpyruvate-dependent sugar phosphotransferase system"/>
    <property type="evidence" value="ECO:0007669"/>
    <property type="project" value="UniProtKB-KW"/>
</dbReference>
<protein>
    <recommendedName>
        <fullName evidence="7 17">Phosphoenolpyruvate-protein phosphotransferase</fullName>
        <ecNumber evidence="6 17">2.7.3.9</ecNumber>
    </recommendedName>
    <alternativeName>
        <fullName evidence="16 17">Phosphotransferase system, enzyme I</fullName>
    </alternativeName>
</protein>
<feature type="binding site" evidence="19">
    <location>
        <begin position="443"/>
        <end position="444"/>
    </location>
    <ligand>
        <name>phosphoenolpyruvate</name>
        <dbReference type="ChEBI" id="CHEBI:58702"/>
    </ligand>
</feature>
<dbReference type="InterPro" id="IPR006318">
    <property type="entry name" value="PTS_EI-like"/>
</dbReference>
<comment type="function">
    <text evidence="3 17">General (non sugar-specific) component of the phosphoenolpyruvate-dependent sugar phosphotransferase system (sugar PTS). This major carbohydrate active-transport system catalyzes the phosphorylation of incoming sugar substrates concomitantly with their translocation across the cell membrane. Enzyme I transfers the phosphoryl group from phosphoenolpyruvate (PEP) to the phosphoryl carrier protein (HPr).</text>
</comment>
<evidence type="ECO:0000259" key="23">
    <source>
        <dbReference type="Pfam" id="PF02896"/>
    </source>
</evidence>
<dbReference type="InterPro" id="IPR036637">
    <property type="entry name" value="Phosphohistidine_dom_sf"/>
</dbReference>
<dbReference type="GO" id="GO:0016301">
    <property type="term" value="F:kinase activity"/>
    <property type="evidence" value="ECO:0007669"/>
    <property type="project" value="UniProtKB-KW"/>
</dbReference>
<organism evidence="25 26">
    <name type="scientific">Sphaerisporangium rufum</name>
    <dbReference type="NCBI Taxonomy" id="1381558"/>
    <lineage>
        <taxon>Bacteria</taxon>
        <taxon>Bacillati</taxon>
        <taxon>Actinomycetota</taxon>
        <taxon>Actinomycetes</taxon>
        <taxon>Streptosporangiales</taxon>
        <taxon>Streptosporangiaceae</taxon>
        <taxon>Sphaerisporangium</taxon>
    </lineage>
</organism>
<evidence type="ECO:0000256" key="20">
    <source>
        <dbReference type="PIRSR" id="PIRSR000732-3"/>
    </source>
</evidence>
<evidence type="ECO:0000313" key="25">
    <source>
        <dbReference type="EMBL" id="GII81825.1"/>
    </source>
</evidence>
<comment type="similarity">
    <text evidence="5 17">Belongs to the PEP-utilizing enzyme family.</text>
</comment>
<feature type="domain" description="PEP-utilising enzyme mobile" evidence="22">
    <location>
        <begin position="156"/>
        <end position="230"/>
    </location>
</feature>
<keyword evidence="8 17" id="KW-0813">Transport</keyword>
<evidence type="ECO:0000256" key="5">
    <source>
        <dbReference type="ARBA" id="ARBA00007837"/>
    </source>
</evidence>
<comment type="catalytic activity">
    <reaction evidence="1 17">
        <text>L-histidyl-[protein] + phosphoenolpyruvate = N(pros)-phospho-L-histidyl-[protein] + pyruvate</text>
        <dbReference type="Rhea" id="RHEA:23880"/>
        <dbReference type="Rhea" id="RHEA-COMP:9745"/>
        <dbReference type="Rhea" id="RHEA-COMP:9746"/>
        <dbReference type="ChEBI" id="CHEBI:15361"/>
        <dbReference type="ChEBI" id="CHEBI:29979"/>
        <dbReference type="ChEBI" id="CHEBI:58702"/>
        <dbReference type="ChEBI" id="CHEBI:64837"/>
        <dbReference type="EC" id="2.7.3.9"/>
    </reaction>
</comment>
<evidence type="ECO:0000256" key="1">
    <source>
        <dbReference type="ARBA" id="ARBA00000683"/>
    </source>
</evidence>
<feature type="binding site" evidence="19">
    <location>
        <position position="454"/>
    </location>
    <ligand>
        <name>phosphoenolpyruvate</name>
        <dbReference type="ChEBI" id="CHEBI:58702"/>
    </ligand>
</feature>
<dbReference type="EMBL" id="BOOU01000113">
    <property type="protein sequence ID" value="GII81825.1"/>
    <property type="molecule type" value="Genomic_DNA"/>
</dbReference>
<dbReference type="Pfam" id="PF00391">
    <property type="entry name" value="PEP-utilizers"/>
    <property type="match status" value="1"/>
</dbReference>
<dbReference type="Gene3D" id="3.20.20.60">
    <property type="entry name" value="Phosphoenolpyruvate-binding domains"/>
    <property type="match status" value="1"/>
</dbReference>
<evidence type="ECO:0000256" key="11">
    <source>
        <dbReference type="ARBA" id="ARBA00022679"/>
    </source>
</evidence>
<sequence length="585" mass="60514">MILTGAGVSGGSACAPLYVLHSRGSHSAPVSLPVLDPGAWGERLTESIESARAELAGVVADATARLGPEEAGIFRAHELLLDDDEWRGEIERLVAGGVAAPAAVRQVSDAVAAELRELDDGYLRERAADVLDVAQRVLRHLGVAEGTPLPTAADGEVVLAALELTPSDTLGLDPAVVRAIVTERGTRTSHAAILARQLGIPAVVAVGGLLAAVEHAVPRGGLCAVDGDAGTCELDPDPGTAARHQAARTVVEVCQGPVCTVDGVEVAVYGNAASAAEVAAAVSYGADGIGLFRTELLLSGTVRVLDEEGQVAAYTAAAVAAGGRPVVFRTFDVGGDKPVKGLSVPHEDNPFLGLRGVRLCLDRTDVFATQLRALARVARDHPNVQVMVPMVSGLEELDAVDALLGELAAEHRLSVGAMVEVPSAAVLAREFAARCDFLSVGTNDLTAYLLAADRNNPSLGSLYNDLHPAVIRVISTVLEAGREAGVKVSVCGELAGDIHALPLLVGLGLRAFSAAPPIVPRLKQLISEIDSRQAERLAERVLRASRVEEIAHLLATWPSEEASHAAAPARASQAALATAGDPTRE</sequence>
<dbReference type="Gene3D" id="1.10.274.10">
    <property type="entry name" value="PtsI, HPr-binding domain"/>
    <property type="match status" value="1"/>
</dbReference>
<feature type="binding site" evidence="19">
    <location>
        <position position="329"/>
    </location>
    <ligand>
        <name>phosphoenolpyruvate</name>
        <dbReference type="ChEBI" id="CHEBI:58702"/>
    </ligand>
</feature>
<dbReference type="PRINTS" id="PR01736">
    <property type="entry name" value="PHPHTRNFRASE"/>
</dbReference>
<feature type="region of interest" description="Disordered" evidence="21">
    <location>
        <begin position="561"/>
        <end position="585"/>
    </location>
</feature>
<evidence type="ECO:0000256" key="15">
    <source>
        <dbReference type="ARBA" id="ARBA00022842"/>
    </source>
</evidence>
<feature type="active site" description="Tele-phosphohistidine intermediate" evidence="18">
    <location>
        <position position="190"/>
    </location>
</feature>
<dbReference type="InterPro" id="IPR024692">
    <property type="entry name" value="PTS_EI"/>
</dbReference>
<dbReference type="InterPro" id="IPR008279">
    <property type="entry name" value="PEP-util_enz_mobile_dom"/>
</dbReference>
<comment type="cofactor">
    <cofactor evidence="2 17 20">
        <name>Mg(2+)</name>
        <dbReference type="ChEBI" id="CHEBI:18420"/>
    </cofactor>
</comment>
<evidence type="ECO:0000259" key="24">
    <source>
        <dbReference type="Pfam" id="PF05524"/>
    </source>
</evidence>
<feature type="active site" description="Proton donor" evidence="18">
    <location>
        <position position="491"/>
    </location>
</feature>
<dbReference type="NCBIfam" id="TIGR01417">
    <property type="entry name" value="PTS_I_fam"/>
    <property type="match status" value="1"/>
</dbReference>
<evidence type="ECO:0000256" key="18">
    <source>
        <dbReference type="PIRSR" id="PIRSR000732-1"/>
    </source>
</evidence>
<feature type="binding site" evidence="20">
    <location>
        <position position="444"/>
    </location>
    <ligand>
        <name>Mg(2+)</name>
        <dbReference type="ChEBI" id="CHEBI:18420"/>
    </ligand>
</feature>
<evidence type="ECO:0000259" key="22">
    <source>
        <dbReference type="Pfam" id="PF00391"/>
    </source>
</evidence>
<evidence type="ECO:0000256" key="13">
    <source>
        <dbReference type="ARBA" id="ARBA00022723"/>
    </source>
</evidence>
<comment type="subcellular location">
    <subcellularLocation>
        <location evidence="4 17">Cytoplasm</location>
    </subcellularLocation>
</comment>
<keyword evidence="9 17" id="KW-0963">Cytoplasm</keyword>
<dbReference type="SUPFAM" id="SSF52009">
    <property type="entry name" value="Phosphohistidine domain"/>
    <property type="match status" value="1"/>
</dbReference>
<proteinExistence type="inferred from homology"/>
<feature type="domain" description="PEP-utilising enzyme C-terminal" evidence="23">
    <location>
        <begin position="256"/>
        <end position="530"/>
    </location>
</feature>
<keyword evidence="14 17" id="KW-0418">Kinase</keyword>
<dbReference type="InterPro" id="IPR050499">
    <property type="entry name" value="PEP-utilizing_PTS_enzyme"/>
</dbReference>
<dbReference type="GO" id="GO:0008965">
    <property type="term" value="F:phosphoenolpyruvate-protein phosphotransferase activity"/>
    <property type="evidence" value="ECO:0007669"/>
    <property type="project" value="UniProtKB-EC"/>
</dbReference>
<feature type="binding site" evidence="19">
    <location>
        <position position="293"/>
    </location>
    <ligand>
        <name>phosphoenolpyruvate</name>
        <dbReference type="ChEBI" id="CHEBI:58702"/>
    </ligand>
</feature>
<dbReference type="InterPro" id="IPR040442">
    <property type="entry name" value="Pyrv_kinase-like_dom_sf"/>
</dbReference>
<keyword evidence="26" id="KW-1185">Reference proteome</keyword>
<evidence type="ECO:0000256" key="17">
    <source>
        <dbReference type="PIRNR" id="PIRNR000732"/>
    </source>
</evidence>
<evidence type="ECO:0000256" key="8">
    <source>
        <dbReference type="ARBA" id="ARBA00022448"/>
    </source>
</evidence>
<dbReference type="SUPFAM" id="SSF47831">
    <property type="entry name" value="Enzyme I of the PEP:sugar phosphotransferase system HPr-binding (sub)domain"/>
    <property type="match status" value="1"/>
</dbReference>
<dbReference type="InterPro" id="IPR008731">
    <property type="entry name" value="PTS_EIN"/>
</dbReference>
<evidence type="ECO:0000313" key="26">
    <source>
        <dbReference type="Proteomes" id="UP000655287"/>
    </source>
</evidence>
<feature type="compositionally biased region" description="Low complexity" evidence="21">
    <location>
        <begin position="564"/>
        <end position="579"/>
    </location>
</feature>
<dbReference type="EC" id="2.7.3.9" evidence="6 17"/>
<dbReference type="Proteomes" id="UP000655287">
    <property type="component" value="Unassembled WGS sequence"/>
</dbReference>
<dbReference type="Gene3D" id="3.50.30.10">
    <property type="entry name" value="Phosphohistidine domain"/>
    <property type="match status" value="1"/>
</dbReference>
<dbReference type="PANTHER" id="PTHR46244:SF3">
    <property type="entry name" value="PHOSPHOENOLPYRUVATE-PROTEIN PHOSPHOTRANSFERASE"/>
    <property type="match status" value="1"/>
</dbReference>
<evidence type="ECO:0000256" key="6">
    <source>
        <dbReference type="ARBA" id="ARBA00012232"/>
    </source>
</evidence>
<keyword evidence="15 17" id="KW-0460">Magnesium</keyword>
<evidence type="ECO:0000256" key="12">
    <source>
        <dbReference type="ARBA" id="ARBA00022683"/>
    </source>
</evidence>
<dbReference type="SUPFAM" id="SSF51621">
    <property type="entry name" value="Phosphoenolpyruvate/pyruvate domain"/>
    <property type="match status" value="1"/>
</dbReference>
<dbReference type="GO" id="GO:0046872">
    <property type="term" value="F:metal ion binding"/>
    <property type="evidence" value="ECO:0007669"/>
    <property type="project" value="UniProtKB-KW"/>
</dbReference>
<dbReference type="Pfam" id="PF02896">
    <property type="entry name" value="PEP-utilizers_C"/>
    <property type="match status" value="1"/>
</dbReference>
<evidence type="ECO:0000256" key="4">
    <source>
        <dbReference type="ARBA" id="ARBA00004496"/>
    </source>
</evidence>
<gene>
    <name evidence="25" type="ORF">Sru01_68070</name>
</gene>